<feature type="chain" id="PRO_5047295297" evidence="1">
    <location>
        <begin position="21"/>
        <end position="251"/>
    </location>
</feature>
<organism evidence="2 3">
    <name type="scientific">Paludisphaera mucosa</name>
    <dbReference type="NCBI Taxonomy" id="3030827"/>
    <lineage>
        <taxon>Bacteria</taxon>
        <taxon>Pseudomonadati</taxon>
        <taxon>Planctomycetota</taxon>
        <taxon>Planctomycetia</taxon>
        <taxon>Isosphaerales</taxon>
        <taxon>Isosphaeraceae</taxon>
        <taxon>Paludisphaera</taxon>
    </lineage>
</organism>
<dbReference type="Proteomes" id="UP001216907">
    <property type="component" value="Unassembled WGS sequence"/>
</dbReference>
<protein>
    <submittedName>
        <fullName evidence="2">Uncharacterized protein</fullName>
    </submittedName>
</protein>
<dbReference type="EMBL" id="JARRAG010000001">
    <property type="protein sequence ID" value="MDG3002285.1"/>
    <property type="molecule type" value="Genomic_DNA"/>
</dbReference>
<gene>
    <name evidence="2" type="ORF">PZE19_00660</name>
</gene>
<reference evidence="2 3" key="1">
    <citation type="submission" date="2023-03" db="EMBL/GenBank/DDBJ databases">
        <title>Paludisphaera mucosa sp. nov. a novel planctomycete from northern fen.</title>
        <authorList>
            <person name="Ivanova A."/>
        </authorList>
    </citation>
    <scope>NUCLEOTIDE SEQUENCE [LARGE SCALE GENOMIC DNA]</scope>
    <source>
        <strain evidence="2 3">Pla2</strain>
    </source>
</reference>
<feature type="signal peptide" evidence="1">
    <location>
        <begin position="1"/>
        <end position="20"/>
    </location>
</feature>
<accession>A0ABT6F3Z2</accession>
<comment type="caution">
    <text evidence="2">The sequence shown here is derived from an EMBL/GenBank/DDBJ whole genome shotgun (WGS) entry which is preliminary data.</text>
</comment>
<evidence type="ECO:0000256" key="1">
    <source>
        <dbReference type="SAM" id="SignalP"/>
    </source>
</evidence>
<proteinExistence type="predicted"/>
<sequence>MTPRRRRLLRIALVSSAALAAAIGLVAQRHSRRGAADVHILVDQAPPPNEDGLVLELSYPSPSGQAEALKSGPWETSWGFARHPSLLTSRVLANPLHASRLALAVRNGSGDVVTLANASRGPADAFSTEVDVRDAAGARVRAAISPYTLKRLGVAVPELGTVRLDAGGRVELREGLWPGLNLGNAPAPGAYTVRVACKYLRASDGAERRVESAPMVVRLTAEDVAAYRALAPALGRDDPGLVDMVYHLLGW</sequence>
<evidence type="ECO:0000313" key="2">
    <source>
        <dbReference type="EMBL" id="MDG3002285.1"/>
    </source>
</evidence>
<evidence type="ECO:0000313" key="3">
    <source>
        <dbReference type="Proteomes" id="UP001216907"/>
    </source>
</evidence>
<keyword evidence="3" id="KW-1185">Reference proteome</keyword>
<keyword evidence="1" id="KW-0732">Signal</keyword>
<dbReference type="RefSeq" id="WP_277858649.1">
    <property type="nucleotide sequence ID" value="NZ_JARRAG010000001.1"/>
</dbReference>
<name>A0ABT6F3Z2_9BACT</name>